<comment type="caution">
    <text evidence="4">The sequence shown here is derived from an EMBL/GenBank/DDBJ whole genome shotgun (WGS) entry which is preliminary data.</text>
</comment>
<accession>A0ABX9GHI5</accession>
<dbReference type="InterPro" id="IPR036937">
    <property type="entry name" value="Adhesion_dom_fimbrial_sf"/>
</dbReference>
<dbReference type="PANTHER" id="PTHR33420">
    <property type="entry name" value="FIMBRIAL SUBUNIT ELFA-RELATED"/>
    <property type="match status" value="1"/>
</dbReference>
<feature type="signal peptide" evidence="2">
    <location>
        <begin position="1"/>
        <end position="34"/>
    </location>
</feature>
<dbReference type="InterPro" id="IPR008966">
    <property type="entry name" value="Adhesion_dom_sf"/>
</dbReference>
<dbReference type="Gene3D" id="2.60.40.1090">
    <property type="entry name" value="Fimbrial-type adhesion domain"/>
    <property type="match status" value="1"/>
</dbReference>
<evidence type="ECO:0000313" key="4">
    <source>
        <dbReference type="EMBL" id="RBP22330.1"/>
    </source>
</evidence>
<dbReference type="InterPro" id="IPR050263">
    <property type="entry name" value="Bact_Fimbrial_Adh_Pro"/>
</dbReference>
<dbReference type="Pfam" id="PF00419">
    <property type="entry name" value="Fimbrial"/>
    <property type="match status" value="1"/>
</dbReference>
<reference evidence="4 5" key="1">
    <citation type="submission" date="2018-06" db="EMBL/GenBank/DDBJ databases">
        <title>Genomic Encyclopedia of Type Strains, Phase III (KMG-III): the genomes of soil and plant-associated and newly described type strains.</title>
        <authorList>
            <person name="Whitman W."/>
        </authorList>
    </citation>
    <scope>NUCLEOTIDE SEQUENCE [LARGE SCALE GENOMIC DNA]</scope>
    <source>
        <strain evidence="4 5">CECT 7342</strain>
    </source>
</reference>
<evidence type="ECO:0000256" key="1">
    <source>
        <dbReference type="ARBA" id="ARBA00022729"/>
    </source>
</evidence>
<feature type="domain" description="Fimbrial-type adhesion" evidence="3">
    <location>
        <begin position="253"/>
        <end position="381"/>
    </location>
</feature>
<proteinExistence type="predicted"/>
<dbReference type="InterPro" id="IPR000259">
    <property type="entry name" value="Adhesion_dom_fimbrial"/>
</dbReference>
<sequence>MTTMSTALLRLRFPNLLCAVLGVAGLAGPSLTHAQLVHARYAICDNVSASITQTLQLPATISVPRDSQPGQVIALTNWVVVDAPTRGVCRFSTVVRFEDLEFAAAAGYGGRVMLPAPIRTYVEDGLTYSVYALDKAPGVGVIFSFRPRVRVTAGPGCNDIHAQQTQQSQFDRLNSLGLCGGNVPSIFAVGATVRAKLIRYAPIAEGTRVNPVLAFEGYPIARDASNTRLPGNPLATNLRVMLGATVINVLTCSTSDVWVDMKRVGRSDFKGVNGPLKSFGINLNCPANMNRITVRLDPNTAEIGNQSIVALDSRSSAKGVGVQFLTASDAAFPLRTAQTVTQYRSDRGGSFDIPLKARYVQTGGPISPGTANTTMTFTLTYE</sequence>
<organism evidence="4 5">
    <name type="scientific">Achromobacter marplatensis</name>
    <dbReference type="NCBI Taxonomy" id="470868"/>
    <lineage>
        <taxon>Bacteria</taxon>
        <taxon>Pseudomonadati</taxon>
        <taxon>Pseudomonadota</taxon>
        <taxon>Betaproteobacteria</taxon>
        <taxon>Burkholderiales</taxon>
        <taxon>Alcaligenaceae</taxon>
        <taxon>Achromobacter</taxon>
    </lineage>
</organism>
<dbReference type="PANTHER" id="PTHR33420:SF3">
    <property type="entry name" value="FIMBRIAL SUBUNIT ELFA"/>
    <property type="match status" value="1"/>
</dbReference>
<evidence type="ECO:0000256" key="2">
    <source>
        <dbReference type="SAM" id="SignalP"/>
    </source>
</evidence>
<evidence type="ECO:0000259" key="3">
    <source>
        <dbReference type="Pfam" id="PF00419"/>
    </source>
</evidence>
<keyword evidence="5" id="KW-1185">Reference proteome</keyword>
<name>A0ABX9GHI5_9BURK</name>
<evidence type="ECO:0000313" key="5">
    <source>
        <dbReference type="Proteomes" id="UP000252124"/>
    </source>
</evidence>
<keyword evidence="1 2" id="KW-0732">Signal</keyword>
<dbReference type="Proteomes" id="UP000252124">
    <property type="component" value="Unassembled WGS sequence"/>
</dbReference>
<dbReference type="SUPFAM" id="SSF49401">
    <property type="entry name" value="Bacterial adhesins"/>
    <property type="match status" value="1"/>
</dbReference>
<dbReference type="EMBL" id="QNRM01000002">
    <property type="protein sequence ID" value="RBP22330.1"/>
    <property type="molecule type" value="Genomic_DNA"/>
</dbReference>
<gene>
    <name evidence="4" type="ORF">DFP87_10266</name>
</gene>
<protein>
    <submittedName>
        <fullName evidence="4">Type 1 fimbria pilin</fullName>
    </submittedName>
</protein>
<feature type="chain" id="PRO_5046956680" evidence="2">
    <location>
        <begin position="35"/>
        <end position="382"/>
    </location>
</feature>